<dbReference type="Proteomes" id="UP000663823">
    <property type="component" value="Unassembled WGS sequence"/>
</dbReference>
<protein>
    <submittedName>
        <fullName evidence="5">Uncharacterized protein</fullName>
    </submittedName>
</protein>
<dbReference type="OrthoDB" id="10300614at2759"/>
<dbReference type="Proteomes" id="UP000663854">
    <property type="component" value="Unassembled WGS sequence"/>
</dbReference>
<dbReference type="AlphaFoldDB" id="A0A820AIP6"/>
<dbReference type="EMBL" id="CAJNOH010000231">
    <property type="protein sequence ID" value="CAF0957914.1"/>
    <property type="molecule type" value="Genomic_DNA"/>
</dbReference>
<evidence type="ECO:0000313" key="2">
    <source>
        <dbReference type="EMBL" id="CAF0957914.1"/>
    </source>
</evidence>
<comment type="caution">
    <text evidence="5">The sequence shown here is derived from an EMBL/GenBank/DDBJ whole genome shotgun (WGS) entry which is preliminary data.</text>
</comment>
<proteinExistence type="predicted"/>
<name>A0A820AIP6_9BILA</name>
<dbReference type="Proteomes" id="UP000663882">
    <property type="component" value="Unassembled WGS sequence"/>
</dbReference>
<accession>A0A820AIP6</accession>
<reference evidence="5" key="1">
    <citation type="submission" date="2021-02" db="EMBL/GenBank/DDBJ databases">
        <authorList>
            <person name="Nowell W R."/>
        </authorList>
    </citation>
    <scope>NUCLEOTIDE SEQUENCE</scope>
</reference>
<organism evidence="5 6">
    <name type="scientific">Rotaria sordida</name>
    <dbReference type="NCBI Taxonomy" id="392033"/>
    <lineage>
        <taxon>Eukaryota</taxon>
        <taxon>Metazoa</taxon>
        <taxon>Spiralia</taxon>
        <taxon>Gnathifera</taxon>
        <taxon>Rotifera</taxon>
        <taxon>Eurotatoria</taxon>
        <taxon>Bdelloidea</taxon>
        <taxon>Philodinida</taxon>
        <taxon>Philodinidae</taxon>
        <taxon>Rotaria</taxon>
    </lineage>
</organism>
<dbReference type="EMBL" id="CAJNOL010000377">
    <property type="protein sequence ID" value="CAF1036864.1"/>
    <property type="molecule type" value="Genomic_DNA"/>
</dbReference>
<keyword evidence="7" id="KW-1185">Reference proteome</keyword>
<evidence type="ECO:0000313" key="3">
    <source>
        <dbReference type="EMBL" id="CAF1036864.1"/>
    </source>
</evidence>
<evidence type="ECO:0000313" key="7">
    <source>
        <dbReference type="Proteomes" id="UP000663870"/>
    </source>
</evidence>
<gene>
    <name evidence="3" type="ORF">JXQ802_LOCUS15941</name>
    <name evidence="4" type="ORF">JXQ802_LOCUS16175</name>
    <name evidence="5" type="ORF">OTI717_LOCUS37551</name>
    <name evidence="2" type="ORF">PYM288_LOCUS12472</name>
    <name evidence="1" type="ORF">RFH988_LOCUS6871</name>
</gene>
<sequence>MDEYLSDSDSGSDVNDNDDVDMGEDYISYRHAKTSALATCLGLLLDGSIGDREFCFLSHSPKIEEFDDDILENLLAHLIKELSENLKQHLKIDSLSEEKLVNNVKLLVVGGAVDEHILTRKAFYLLNKNINLNVTQQKLNNDKDSNYLFEKLKNSVKIIPAVTFVLSDQDEDRGE</sequence>
<evidence type="ECO:0000313" key="1">
    <source>
        <dbReference type="EMBL" id="CAF0859105.1"/>
    </source>
</evidence>
<dbReference type="Proteomes" id="UP000663870">
    <property type="component" value="Unassembled WGS sequence"/>
</dbReference>
<dbReference type="EMBL" id="CAJNOO010000211">
    <property type="protein sequence ID" value="CAF0859105.1"/>
    <property type="molecule type" value="Genomic_DNA"/>
</dbReference>
<evidence type="ECO:0000313" key="4">
    <source>
        <dbReference type="EMBL" id="CAF1041410.1"/>
    </source>
</evidence>
<evidence type="ECO:0000313" key="5">
    <source>
        <dbReference type="EMBL" id="CAF4178294.1"/>
    </source>
</evidence>
<evidence type="ECO:0000313" key="6">
    <source>
        <dbReference type="Proteomes" id="UP000663823"/>
    </source>
</evidence>
<dbReference type="EMBL" id="CAJNOL010000387">
    <property type="protein sequence ID" value="CAF1041410.1"/>
    <property type="molecule type" value="Genomic_DNA"/>
</dbReference>
<dbReference type="EMBL" id="CAJOAX010018080">
    <property type="protein sequence ID" value="CAF4178294.1"/>
    <property type="molecule type" value="Genomic_DNA"/>
</dbReference>